<dbReference type="InterPro" id="IPR016187">
    <property type="entry name" value="CTDL_fold"/>
</dbReference>
<dbReference type="InterPro" id="IPR016186">
    <property type="entry name" value="C-type_lectin-like/link_sf"/>
</dbReference>
<reference evidence="5" key="1">
    <citation type="journal article" date="2023" name="G3 (Bethesda)">
        <title>A reference genome for the long-term kleptoplast-retaining sea slug Elysia crispata morphotype clarki.</title>
        <authorList>
            <person name="Eastman K.E."/>
            <person name="Pendleton A.L."/>
            <person name="Shaikh M.A."/>
            <person name="Suttiyut T."/>
            <person name="Ogas R."/>
            <person name="Tomko P."/>
            <person name="Gavelis G."/>
            <person name="Widhalm J.R."/>
            <person name="Wisecaver J.H."/>
        </authorList>
    </citation>
    <scope>NUCLEOTIDE SEQUENCE</scope>
    <source>
        <strain evidence="5">ECLA1</strain>
    </source>
</reference>
<evidence type="ECO:0000256" key="1">
    <source>
        <dbReference type="SAM" id="MobiDB-lite"/>
    </source>
</evidence>
<evidence type="ECO:0000313" key="5">
    <source>
        <dbReference type="EMBL" id="KAK3770256.1"/>
    </source>
</evidence>
<dbReference type="Gene3D" id="3.10.100.10">
    <property type="entry name" value="Mannose-Binding Protein A, subunit A"/>
    <property type="match status" value="1"/>
</dbReference>
<keyword evidence="2" id="KW-1133">Transmembrane helix</keyword>
<keyword evidence="6" id="KW-1185">Reference proteome</keyword>
<feature type="domain" description="C-type lectin" evidence="4">
    <location>
        <begin position="42"/>
        <end position="163"/>
    </location>
</feature>
<dbReference type="SMART" id="SM00034">
    <property type="entry name" value="CLECT"/>
    <property type="match status" value="1"/>
</dbReference>
<feature type="chain" id="PRO_5042180697" description="C-type lectin domain-containing protein" evidence="3">
    <location>
        <begin position="28"/>
        <end position="283"/>
    </location>
</feature>
<evidence type="ECO:0000256" key="3">
    <source>
        <dbReference type="SAM" id="SignalP"/>
    </source>
</evidence>
<sequence length="283" mass="32133">MNKLSLHIATVICCACLLLDLDLCVTSQVVQMCPIAWLTNVQTRSCIKYFRSPRTWLAARHDCKSRGGDLLIHYNKTVQDLIYKSNLQLYNVFFWIGLNDQKQEGDFVWLDNTQKVINIPWHQGEPNDTRKKENCVVLTHLRSNNKYGFLDEECRNGNSYICEAFPCYEGARCQNKSRSQFVSKVMKIIAASLLGMMIICVCLFFIRRHSFKDASAKRSSEPEEKIVKMSITQDGAVSVSQDRSVSDETRSNRTSDKKTSVSGYIKDGKKSSSSASGKKSNTH</sequence>
<gene>
    <name evidence="5" type="ORF">RRG08_065005</name>
</gene>
<dbReference type="Pfam" id="PF00059">
    <property type="entry name" value="Lectin_C"/>
    <property type="match status" value="1"/>
</dbReference>
<proteinExistence type="predicted"/>
<feature type="compositionally biased region" description="Basic and acidic residues" evidence="1">
    <location>
        <begin position="244"/>
        <end position="259"/>
    </location>
</feature>
<feature type="transmembrane region" description="Helical" evidence="2">
    <location>
        <begin position="185"/>
        <end position="206"/>
    </location>
</feature>
<evidence type="ECO:0000313" key="6">
    <source>
        <dbReference type="Proteomes" id="UP001283361"/>
    </source>
</evidence>
<accession>A0AAE0ZJV0</accession>
<comment type="caution">
    <text evidence="5">The sequence shown here is derived from an EMBL/GenBank/DDBJ whole genome shotgun (WGS) entry which is preliminary data.</text>
</comment>
<name>A0AAE0ZJV0_9GAST</name>
<evidence type="ECO:0000256" key="2">
    <source>
        <dbReference type="SAM" id="Phobius"/>
    </source>
</evidence>
<dbReference type="InterPro" id="IPR050111">
    <property type="entry name" value="C-type_lectin/snaclec_domain"/>
</dbReference>
<dbReference type="Proteomes" id="UP001283361">
    <property type="component" value="Unassembled WGS sequence"/>
</dbReference>
<dbReference type="PROSITE" id="PS50041">
    <property type="entry name" value="C_TYPE_LECTIN_2"/>
    <property type="match status" value="1"/>
</dbReference>
<dbReference type="InterPro" id="IPR001304">
    <property type="entry name" value="C-type_lectin-like"/>
</dbReference>
<dbReference type="PANTHER" id="PTHR22803">
    <property type="entry name" value="MANNOSE, PHOSPHOLIPASE, LECTIN RECEPTOR RELATED"/>
    <property type="match status" value="1"/>
</dbReference>
<feature type="compositionally biased region" description="Polar residues" evidence="1">
    <location>
        <begin position="232"/>
        <end position="243"/>
    </location>
</feature>
<feature type="compositionally biased region" description="Low complexity" evidence="1">
    <location>
        <begin position="271"/>
        <end position="283"/>
    </location>
</feature>
<organism evidence="5 6">
    <name type="scientific">Elysia crispata</name>
    <name type="common">lettuce slug</name>
    <dbReference type="NCBI Taxonomy" id="231223"/>
    <lineage>
        <taxon>Eukaryota</taxon>
        <taxon>Metazoa</taxon>
        <taxon>Spiralia</taxon>
        <taxon>Lophotrochozoa</taxon>
        <taxon>Mollusca</taxon>
        <taxon>Gastropoda</taxon>
        <taxon>Heterobranchia</taxon>
        <taxon>Euthyneura</taxon>
        <taxon>Panpulmonata</taxon>
        <taxon>Sacoglossa</taxon>
        <taxon>Placobranchoidea</taxon>
        <taxon>Plakobranchidae</taxon>
        <taxon>Elysia</taxon>
    </lineage>
</organism>
<keyword evidence="3" id="KW-0732">Signal</keyword>
<dbReference type="EMBL" id="JAWDGP010003857">
    <property type="protein sequence ID" value="KAK3770256.1"/>
    <property type="molecule type" value="Genomic_DNA"/>
</dbReference>
<dbReference type="AlphaFoldDB" id="A0AAE0ZJV0"/>
<dbReference type="SUPFAM" id="SSF56436">
    <property type="entry name" value="C-type lectin-like"/>
    <property type="match status" value="1"/>
</dbReference>
<evidence type="ECO:0000259" key="4">
    <source>
        <dbReference type="PROSITE" id="PS50041"/>
    </source>
</evidence>
<dbReference type="CDD" id="cd00037">
    <property type="entry name" value="CLECT"/>
    <property type="match status" value="1"/>
</dbReference>
<keyword evidence="2" id="KW-0472">Membrane</keyword>
<keyword evidence="2" id="KW-0812">Transmembrane</keyword>
<protein>
    <recommendedName>
        <fullName evidence="4">C-type lectin domain-containing protein</fullName>
    </recommendedName>
</protein>
<feature type="signal peptide" evidence="3">
    <location>
        <begin position="1"/>
        <end position="27"/>
    </location>
</feature>
<feature type="region of interest" description="Disordered" evidence="1">
    <location>
        <begin position="232"/>
        <end position="283"/>
    </location>
</feature>